<accession>A0ABW3JEJ0</accession>
<dbReference type="EMBL" id="JBHTJO010000001">
    <property type="protein sequence ID" value="MFD0987963.1"/>
    <property type="molecule type" value="Genomic_DNA"/>
</dbReference>
<dbReference type="Pfam" id="PF00392">
    <property type="entry name" value="GntR"/>
    <property type="match status" value="1"/>
</dbReference>
<dbReference type="Gene3D" id="1.10.10.10">
    <property type="entry name" value="Winged helix-like DNA-binding domain superfamily/Winged helix DNA-binding domain"/>
    <property type="match status" value="1"/>
</dbReference>
<dbReference type="Pfam" id="PF07729">
    <property type="entry name" value="FCD"/>
    <property type="match status" value="1"/>
</dbReference>
<evidence type="ECO:0000256" key="2">
    <source>
        <dbReference type="ARBA" id="ARBA00023125"/>
    </source>
</evidence>
<keyword evidence="6" id="KW-1185">Reference proteome</keyword>
<dbReference type="RefSeq" id="WP_379090428.1">
    <property type="nucleotide sequence ID" value="NZ_JBHTJO010000001.1"/>
</dbReference>
<dbReference type="InterPro" id="IPR008920">
    <property type="entry name" value="TF_FadR/GntR_C"/>
</dbReference>
<dbReference type="PROSITE" id="PS50949">
    <property type="entry name" value="HTH_GNTR"/>
    <property type="match status" value="1"/>
</dbReference>
<keyword evidence="1" id="KW-0805">Transcription regulation</keyword>
<reference evidence="6" key="1">
    <citation type="journal article" date="2019" name="Int. J. Syst. Evol. Microbiol.">
        <title>The Global Catalogue of Microorganisms (GCM) 10K type strain sequencing project: providing services to taxonomists for standard genome sequencing and annotation.</title>
        <authorList>
            <consortium name="The Broad Institute Genomics Platform"/>
            <consortium name="The Broad Institute Genome Sequencing Center for Infectious Disease"/>
            <person name="Wu L."/>
            <person name="Ma J."/>
        </authorList>
    </citation>
    <scope>NUCLEOTIDE SEQUENCE [LARGE SCALE GENOMIC DNA]</scope>
    <source>
        <strain evidence="6">CCUG 61697</strain>
    </source>
</reference>
<dbReference type="InterPro" id="IPR036388">
    <property type="entry name" value="WH-like_DNA-bd_sf"/>
</dbReference>
<dbReference type="InterPro" id="IPR036390">
    <property type="entry name" value="WH_DNA-bd_sf"/>
</dbReference>
<dbReference type="InterPro" id="IPR000524">
    <property type="entry name" value="Tscrpt_reg_HTH_GntR"/>
</dbReference>
<evidence type="ECO:0000313" key="6">
    <source>
        <dbReference type="Proteomes" id="UP001597102"/>
    </source>
</evidence>
<name>A0ABW3JEJ0_9HYPH</name>
<keyword evidence="2" id="KW-0238">DNA-binding</keyword>
<dbReference type="PANTHER" id="PTHR43537:SF39">
    <property type="entry name" value="HTH-TYPE TRANSCRIPTIONAL REGULATOR MCBR"/>
    <property type="match status" value="1"/>
</dbReference>
<dbReference type="SMART" id="SM00895">
    <property type="entry name" value="FCD"/>
    <property type="match status" value="1"/>
</dbReference>
<dbReference type="Proteomes" id="UP001597102">
    <property type="component" value="Unassembled WGS sequence"/>
</dbReference>
<evidence type="ECO:0000256" key="1">
    <source>
        <dbReference type="ARBA" id="ARBA00023015"/>
    </source>
</evidence>
<sequence length="234" mass="26430">MADYRAALADVQVDSTLTTQERSYLKLRHCIMVGAIPPGTQLTMRGLADALGMSPTPIRETIRRLSSEHAIEILGNRRMKIPEMTLERFEDLIALREILEAHAATRALPYVSDIDIARLRTLDQRMDEKVDQDAVDDLIVLNQQFHKGLYELNPYHSAMNCIESVWLQMGPSQRVAGDKIRDHYLVDHHKVILRALEKRDETLLVDALLRDIRAGAALIESNLRGEDALLSSVA</sequence>
<organism evidence="5 6">
    <name type="scientific">Methyloligella solikamskensis</name>
    <dbReference type="NCBI Taxonomy" id="1177756"/>
    <lineage>
        <taxon>Bacteria</taxon>
        <taxon>Pseudomonadati</taxon>
        <taxon>Pseudomonadota</taxon>
        <taxon>Alphaproteobacteria</taxon>
        <taxon>Hyphomicrobiales</taxon>
        <taxon>Hyphomicrobiaceae</taxon>
        <taxon>Methyloligella</taxon>
    </lineage>
</organism>
<keyword evidence="3" id="KW-0804">Transcription</keyword>
<dbReference type="PANTHER" id="PTHR43537">
    <property type="entry name" value="TRANSCRIPTIONAL REGULATOR, GNTR FAMILY"/>
    <property type="match status" value="1"/>
</dbReference>
<evidence type="ECO:0000259" key="4">
    <source>
        <dbReference type="PROSITE" id="PS50949"/>
    </source>
</evidence>
<evidence type="ECO:0000313" key="5">
    <source>
        <dbReference type="EMBL" id="MFD0987963.1"/>
    </source>
</evidence>
<gene>
    <name evidence="5" type="ORF">ACFQ2F_12725</name>
</gene>
<protein>
    <submittedName>
        <fullName evidence="5">GntR family transcriptional regulator</fullName>
    </submittedName>
</protein>
<dbReference type="SUPFAM" id="SSF46785">
    <property type="entry name" value="Winged helix' DNA-binding domain"/>
    <property type="match status" value="1"/>
</dbReference>
<dbReference type="SMART" id="SM00345">
    <property type="entry name" value="HTH_GNTR"/>
    <property type="match status" value="1"/>
</dbReference>
<comment type="caution">
    <text evidence="5">The sequence shown here is derived from an EMBL/GenBank/DDBJ whole genome shotgun (WGS) entry which is preliminary data.</text>
</comment>
<dbReference type="InterPro" id="IPR011711">
    <property type="entry name" value="GntR_C"/>
</dbReference>
<dbReference type="Gene3D" id="1.20.120.530">
    <property type="entry name" value="GntR ligand-binding domain-like"/>
    <property type="match status" value="1"/>
</dbReference>
<evidence type="ECO:0000256" key="3">
    <source>
        <dbReference type="ARBA" id="ARBA00023163"/>
    </source>
</evidence>
<feature type="domain" description="HTH gntR-type" evidence="4">
    <location>
        <begin position="17"/>
        <end position="84"/>
    </location>
</feature>
<dbReference type="SUPFAM" id="SSF48008">
    <property type="entry name" value="GntR ligand-binding domain-like"/>
    <property type="match status" value="1"/>
</dbReference>
<proteinExistence type="predicted"/>